<evidence type="ECO:0000259" key="7">
    <source>
        <dbReference type="Pfam" id="PF06305"/>
    </source>
</evidence>
<evidence type="ECO:0000313" key="8">
    <source>
        <dbReference type="EMBL" id="OEO29509.1"/>
    </source>
</evidence>
<sequence length="115" mass="12790">MIRRIVGWFVLVPLCAVLIVFALANRQLVVVNFNPFAPVEALSSPGVGVPLFLVLFAVLLVGVLLGGVATWFAQGPHRRDERHFKRETERLHRELEVARRSPEPPALGAEDFVPN</sequence>
<name>A0A1E5XLQ8_9HYPH</name>
<dbReference type="Pfam" id="PF06305">
    <property type="entry name" value="LapA_dom"/>
    <property type="match status" value="1"/>
</dbReference>
<evidence type="ECO:0000256" key="5">
    <source>
        <dbReference type="SAM" id="MobiDB-lite"/>
    </source>
</evidence>
<keyword evidence="1" id="KW-1003">Cell membrane</keyword>
<accession>A0A1E5XLQ8</accession>
<dbReference type="Proteomes" id="UP000095463">
    <property type="component" value="Unassembled WGS sequence"/>
</dbReference>
<dbReference type="OrthoDB" id="7868067at2"/>
<feature type="transmembrane region" description="Helical" evidence="6">
    <location>
        <begin position="50"/>
        <end position="73"/>
    </location>
</feature>
<evidence type="ECO:0000313" key="9">
    <source>
        <dbReference type="Proteomes" id="UP000095463"/>
    </source>
</evidence>
<gene>
    <name evidence="8" type="ORF">VW23_025195</name>
</gene>
<reference evidence="8 9" key="1">
    <citation type="journal article" date="2015" name="Genome Announc.">
        <title>Genome Assemblies of Three Soil-Associated Devosia species: D. insulae, D. limi, and D. soli.</title>
        <authorList>
            <person name="Hassan Y.I."/>
            <person name="Lepp D."/>
            <person name="Zhou T."/>
        </authorList>
    </citation>
    <scope>NUCLEOTIDE SEQUENCE [LARGE SCALE GENOMIC DNA]</scope>
    <source>
        <strain evidence="8 9">DS-56</strain>
    </source>
</reference>
<proteinExistence type="predicted"/>
<dbReference type="RefSeq" id="WP_055047554.1">
    <property type="nucleotide sequence ID" value="NZ_LAJE02000284.1"/>
</dbReference>
<evidence type="ECO:0000256" key="1">
    <source>
        <dbReference type="ARBA" id="ARBA00022475"/>
    </source>
</evidence>
<keyword evidence="4 6" id="KW-0472">Membrane</keyword>
<keyword evidence="3 6" id="KW-1133">Transmembrane helix</keyword>
<evidence type="ECO:0000256" key="2">
    <source>
        <dbReference type="ARBA" id="ARBA00022692"/>
    </source>
</evidence>
<dbReference type="EMBL" id="LAJE02000284">
    <property type="protein sequence ID" value="OEO29509.1"/>
    <property type="molecule type" value="Genomic_DNA"/>
</dbReference>
<protein>
    <recommendedName>
        <fullName evidence="7">Lipopolysaccharide assembly protein A domain-containing protein</fullName>
    </recommendedName>
</protein>
<feature type="domain" description="Lipopolysaccharide assembly protein A" evidence="7">
    <location>
        <begin position="25"/>
        <end position="96"/>
    </location>
</feature>
<dbReference type="GO" id="GO:0005886">
    <property type="term" value="C:plasma membrane"/>
    <property type="evidence" value="ECO:0007669"/>
    <property type="project" value="InterPro"/>
</dbReference>
<keyword evidence="9" id="KW-1185">Reference proteome</keyword>
<evidence type="ECO:0000256" key="6">
    <source>
        <dbReference type="SAM" id="Phobius"/>
    </source>
</evidence>
<dbReference type="InterPro" id="IPR010445">
    <property type="entry name" value="LapA_dom"/>
</dbReference>
<evidence type="ECO:0000256" key="4">
    <source>
        <dbReference type="ARBA" id="ARBA00023136"/>
    </source>
</evidence>
<organism evidence="8 9">
    <name type="scientific">Devosia insulae DS-56</name>
    <dbReference type="NCBI Taxonomy" id="1116389"/>
    <lineage>
        <taxon>Bacteria</taxon>
        <taxon>Pseudomonadati</taxon>
        <taxon>Pseudomonadota</taxon>
        <taxon>Alphaproteobacteria</taxon>
        <taxon>Hyphomicrobiales</taxon>
        <taxon>Devosiaceae</taxon>
        <taxon>Devosia</taxon>
    </lineage>
</organism>
<dbReference type="AlphaFoldDB" id="A0A1E5XLQ8"/>
<keyword evidence="2 6" id="KW-0812">Transmembrane</keyword>
<feature type="region of interest" description="Disordered" evidence="5">
    <location>
        <begin position="95"/>
        <end position="115"/>
    </location>
</feature>
<comment type="caution">
    <text evidence="8">The sequence shown here is derived from an EMBL/GenBank/DDBJ whole genome shotgun (WGS) entry which is preliminary data.</text>
</comment>
<evidence type="ECO:0000256" key="3">
    <source>
        <dbReference type="ARBA" id="ARBA00022989"/>
    </source>
</evidence>